<feature type="repeat" description="PPR" evidence="4">
    <location>
        <begin position="44"/>
        <end position="78"/>
    </location>
</feature>
<evidence type="ECO:0000256" key="2">
    <source>
        <dbReference type="ARBA" id="ARBA00022737"/>
    </source>
</evidence>
<dbReference type="Pfam" id="PF13041">
    <property type="entry name" value="PPR_2"/>
    <property type="match status" value="1"/>
</dbReference>
<organism evidence="5">
    <name type="scientific">Arundo donax</name>
    <name type="common">Giant reed</name>
    <name type="synonym">Donax arundinaceus</name>
    <dbReference type="NCBI Taxonomy" id="35708"/>
    <lineage>
        <taxon>Eukaryota</taxon>
        <taxon>Viridiplantae</taxon>
        <taxon>Streptophyta</taxon>
        <taxon>Embryophyta</taxon>
        <taxon>Tracheophyta</taxon>
        <taxon>Spermatophyta</taxon>
        <taxon>Magnoliopsida</taxon>
        <taxon>Liliopsida</taxon>
        <taxon>Poales</taxon>
        <taxon>Poaceae</taxon>
        <taxon>PACMAD clade</taxon>
        <taxon>Arundinoideae</taxon>
        <taxon>Arundineae</taxon>
        <taxon>Arundo</taxon>
    </lineage>
</organism>
<dbReference type="EMBL" id="GBRH01158200">
    <property type="protein sequence ID" value="JAE39696.1"/>
    <property type="molecule type" value="Transcribed_RNA"/>
</dbReference>
<evidence type="ECO:0008006" key="6">
    <source>
        <dbReference type="Google" id="ProtNLM"/>
    </source>
</evidence>
<comment type="similarity">
    <text evidence="1">Belongs to the PPR family. P subfamily.</text>
</comment>
<evidence type="ECO:0000313" key="5">
    <source>
        <dbReference type="EMBL" id="JAE39696.1"/>
    </source>
</evidence>
<name>A0A0A9HXU3_ARUDO</name>
<reference evidence="5" key="2">
    <citation type="journal article" date="2015" name="Data Brief">
        <title>Shoot transcriptome of the giant reed, Arundo donax.</title>
        <authorList>
            <person name="Barrero R.A."/>
            <person name="Guerrero F.D."/>
            <person name="Moolhuijzen P."/>
            <person name="Goolsby J.A."/>
            <person name="Tidwell J."/>
            <person name="Bellgard S.E."/>
            <person name="Bellgard M.I."/>
        </authorList>
    </citation>
    <scope>NUCLEOTIDE SEQUENCE</scope>
    <source>
        <tissue evidence="5">Shoot tissue taken approximately 20 cm above the soil surface</tissue>
    </source>
</reference>
<dbReference type="Gene3D" id="1.25.40.10">
    <property type="entry name" value="Tetratricopeptide repeat domain"/>
    <property type="match status" value="1"/>
</dbReference>
<dbReference type="AlphaFoldDB" id="A0A0A9HXU3"/>
<reference evidence="5" key="1">
    <citation type="submission" date="2014-09" db="EMBL/GenBank/DDBJ databases">
        <authorList>
            <person name="Magalhaes I.L.F."/>
            <person name="Oliveira U."/>
            <person name="Santos F.R."/>
            <person name="Vidigal T.H.D.A."/>
            <person name="Brescovit A.D."/>
            <person name="Santos A.J."/>
        </authorList>
    </citation>
    <scope>NUCLEOTIDE SEQUENCE</scope>
    <source>
        <tissue evidence="5">Shoot tissue taken approximately 20 cm above the soil surface</tissue>
    </source>
</reference>
<dbReference type="PROSITE" id="PS51375">
    <property type="entry name" value="PPR"/>
    <property type="match status" value="2"/>
</dbReference>
<feature type="repeat" description="PPR" evidence="4">
    <location>
        <begin position="9"/>
        <end position="43"/>
    </location>
</feature>
<dbReference type="InterPro" id="IPR002885">
    <property type="entry name" value="PPR_rpt"/>
</dbReference>
<keyword evidence="3" id="KW-0809">Transit peptide</keyword>
<evidence type="ECO:0000256" key="4">
    <source>
        <dbReference type="PROSITE-ProRule" id="PRU00708"/>
    </source>
</evidence>
<keyword evidence="2" id="KW-0677">Repeat</keyword>
<dbReference type="PANTHER" id="PTHR47941">
    <property type="entry name" value="PENTATRICOPEPTIDE REPEAT-CONTAINING PROTEIN 3, MITOCHONDRIAL"/>
    <property type="match status" value="1"/>
</dbReference>
<proteinExistence type="inferred from homology"/>
<dbReference type="InterPro" id="IPR011990">
    <property type="entry name" value="TPR-like_helical_dom_sf"/>
</dbReference>
<protein>
    <recommendedName>
        <fullName evidence="6">Pentacotripeptide-repeat region of PRORP domain-containing protein</fullName>
    </recommendedName>
</protein>
<sequence>MLEKGVEPNEVTYNVLIHALCRMRKIRLAYHHFHEMLERGLAPNKYTYTLLIDGNCKEGNWEDAIRLYFEMHQNDIPPDYCTQYALFKGFDEGHMHHAIEYLENVVLGE</sequence>
<accession>A0A0A9HXU3</accession>
<evidence type="ECO:0000256" key="3">
    <source>
        <dbReference type="ARBA" id="ARBA00022946"/>
    </source>
</evidence>
<dbReference type="NCBIfam" id="TIGR00756">
    <property type="entry name" value="PPR"/>
    <property type="match status" value="2"/>
</dbReference>
<evidence type="ECO:0000256" key="1">
    <source>
        <dbReference type="ARBA" id="ARBA00007626"/>
    </source>
</evidence>